<dbReference type="GO" id="GO:0004386">
    <property type="term" value="F:helicase activity"/>
    <property type="evidence" value="ECO:0007669"/>
    <property type="project" value="UniProtKB-KW"/>
</dbReference>
<dbReference type="SMART" id="SM00732">
    <property type="entry name" value="YqgFc"/>
    <property type="match status" value="1"/>
</dbReference>
<dbReference type="InterPro" id="IPR005227">
    <property type="entry name" value="YqgF"/>
</dbReference>
<comment type="caution">
    <text evidence="8">The sequence shown here is derived from an EMBL/GenBank/DDBJ whole genome shotgun (WGS) entry which is preliminary data.</text>
</comment>
<name>A0A1V2I9X5_9ACTN</name>
<keyword evidence="2 5" id="KW-0690">Ribosome biogenesis</keyword>
<reference evidence="9" key="1">
    <citation type="submission" date="2016-10" db="EMBL/GenBank/DDBJ databases">
        <title>Frankia sp. NRRL B-16386 Genome sequencing.</title>
        <authorList>
            <person name="Ghodhbane-Gtari F."/>
            <person name="Swanson E."/>
            <person name="Gueddou A."/>
            <person name="Hezbri K."/>
            <person name="Ktari K."/>
            <person name="Nouioui I."/>
            <person name="Morris K."/>
            <person name="Simpson S."/>
            <person name="Abebe-Akele F."/>
            <person name="Thomas K."/>
            <person name="Gtari M."/>
            <person name="Tisa L.S."/>
        </authorList>
    </citation>
    <scope>NUCLEOTIDE SEQUENCE [LARGE SCALE GENOMIC DNA]</scope>
    <source>
        <strain evidence="9">NRRL B-16386</strain>
    </source>
</reference>
<dbReference type="EC" id="3.1.-.-" evidence="5"/>
<dbReference type="STRING" id="1834516.BL253_17345"/>
<feature type="region of interest" description="Disordered" evidence="6">
    <location>
        <begin position="137"/>
        <end position="159"/>
    </location>
</feature>
<comment type="similarity">
    <text evidence="5">Belongs to the YqgF HJR family.</text>
</comment>
<accession>A0A1V2I9X5</accession>
<dbReference type="HAMAP" id="MF_00651">
    <property type="entry name" value="Nuclease_YqgF"/>
    <property type="match status" value="1"/>
</dbReference>
<keyword evidence="8" id="KW-0347">Helicase</keyword>
<dbReference type="Gene3D" id="3.30.420.140">
    <property type="entry name" value="YqgF/RNase H-like domain"/>
    <property type="match status" value="1"/>
</dbReference>
<dbReference type="PANTHER" id="PTHR33317:SF4">
    <property type="entry name" value="POLYNUCLEOTIDYL TRANSFERASE, RIBONUCLEASE H-LIKE SUPERFAMILY PROTEIN"/>
    <property type="match status" value="1"/>
</dbReference>
<evidence type="ECO:0000256" key="5">
    <source>
        <dbReference type="HAMAP-Rule" id="MF_00651"/>
    </source>
</evidence>
<dbReference type="PANTHER" id="PTHR33317">
    <property type="entry name" value="POLYNUCLEOTIDYL TRANSFERASE, RIBONUCLEASE H-LIKE SUPERFAMILY PROTEIN"/>
    <property type="match status" value="1"/>
</dbReference>
<keyword evidence="8" id="KW-0067">ATP-binding</keyword>
<keyword evidence="9" id="KW-1185">Reference proteome</keyword>
<evidence type="ECO:0000313" key="8">
    <source>
        <dbReference type="EMBL" id="ONH29226.1"/>
    </source>
</evidence>
<dbReference type="GO" id="GO:0005829">
    <property type="term" value="C:cytosol"/>
    <property type="evidence" value="ECO:0007669"/>
    <property type="project" value="TreeGrafter"/>
</dbReference>
<evidence type="ECO:0000256" key="4">
    <source>
        <dbReference type="ARBA" id="ARBA00022801"/>
    </source>
</evidence>
<dbReference type="InterPro" id="IPR037027">
    <property type="entry name" value="YqgF/RNaseH-like_dom_sf"/>
</dbReference>
<comment type="subcellular location">
    <subcellularLocation>
        <location evidence="5">Cytoplasm</location>
    </subcellularLocation>
</comment>
<dbReference type="AlphaFoldDB" id="A0A1V2I9X5"/>
<dbReference type="GO" id="GO:0016788">
    <property type="term" value="F:hydrolase activity, acting on ester bonds"/>
    <property type="evidence" value="ECO:0007669"/>
    <property type="project" value="UniProtKB-UniRule"/>
</dbReference>
<dbReference type="CDD" id="cd16964">
    <property type="entry name" value="YqgF"/>
    <property type="match status" value="1"/>
</dbReference>
<dbReference type="NCBIfam" id="TIGR00250">
    <property type="entry name" value="RNAse_H_YqgF"/>
    <property type="match status" value="1"/>
</dbReference>
<dbReference type="Proteomes" id="UP000188929">
    <property type="component" value="Unassembled WGS sequence"/>
</dbReference>
<dbReference type="InterPro" id="IPR012337">
    <property type="entry name" value="RNaseH-like_sf"/>
</dbReference>
<proteinExistence type="inferred from homology"/>
<keyword evidence="8" id="KW-0547">Nucleotide-binding</keyword>
<dbReference type="InterPro" id="IPR006641">
    <property type="entry name" value="YqgF/RNaseH-like_dom"/>
</dbReference>
<feature type="domain" description="YqgF/RNase H-like" evidence="7">
    <location>
        <begin position="4"/>
        <end position="106"/>
    </location>
</feature>
<evidence type="ECO:0000256" key="1">
    <source>
        <dbReference type="ARBA" id="ARBA00022490"/>
    </source>
</evidence>
<evidence type="ECO:0000256" key="3">
    <source>
        <dbReference type="ARBA" id="ARBA00022722"/>
    </source>
</evidence>
<protein>
    <recommendedName>
        <fullName evidence="5">Putative pre-16S rRNA nuclease</fullName>
        <ecNumber evidence="5">3.1.-.-</ecNumber>
    </recommendedName>
</protein>
<dbReference type="GO" id="GO:0004518">
    <property type="term" value="F:nuclease activity"/>
    <property type="evidence" value="ECO:0007669"/>
    <property type="project" value="UniProtKB-KW"/>
</dbReference>
<evidence type="ECO:0000313" key="9">
    <source>
        <dbReference type="Proteomes" id="UP000188929"/>
    </source>
</evidence>
<gene>
    <name evidence="8" type="ORF">BL253_17345</name>
</gene>
<comment type="function">
    <text evidence="5">Could be a nuclease involved in processing of the 5'-end of pre-16S rRNA.</text>
</comment>
<organism evidence="8 9">
    <name type="scientific">Pseudofrankia asymbiotica</name>
    <dbReference type="NCBI Taxonomy" id="1834516"/>
    <lineage>
        <taxon>Bacteria</taxon>
        <taxon>Bacillati</taxon>
        <taxon>Actinomycetota</taxon>
        <taxon>Actinomycetes</taxon>
        <taxon>Frankiales</taxon>
        <taxon>Frankiaceae</taxon>
        <taxon>Pseudofrankia</taxon>
    </lineage>
</organism>
<evidence type="ECO:0000256" key="2">
    <source>
        <dbReference type="ARBA" id="ARBA00022517"/>
    </source>
</evidence>
<evidence type="ECO:0000259" key="7">
    <source>
        <dbReference type="SMART" id="SM00732"/>
    </source>
</evidence>
<keyword evidence="3 5" id="KW-0540">Nuclease</keyword>
<sequence>MPRGVWLGVDVGTVRVGVAASDPDGVLALPVGTLRRDVSKNRDLAQLAEIARERRAVAVVVGLPRTLSGEEGPAAIAARQYARMLADRVAPVPVRLVDERLTTVAAHRRMAERGMRSRARRDLVDQEAAVQILQNALDARRGAPGAPGLPPAGRPTEDR</sequence>
<evidence type="ECO:0000256" key="6">
    <source>
        <dbReference type="SAM" id="MobiDB-lite"/>
    </source>
</evidence>
<keyword evidence="4 5" id="KW-0378">Hydrolase</keyword>
<dbReference type="SUPFAM" id="SSF53098">
    <property type="entry name" value="Ribonuclease H-like"/>
    <property type="match status" value="1"/>
</dbReference>
<dbReference type="OrthoDB" id="9790539at2"/>
<dbReference type="Pfam" id="PF03652">
    <property type="entry name" value="RuvX"/>
    <property type="match status" value="1"/>
</dbReference>
<dbReference type="GO" id="GO:0000967">
    <property type="term" value="P:rRNA 5'-end processing"/>
    <property type="evidence" value="ECO:0007669"/>
    <property type="project" value="UniProtKB-UniRule"/>
</dbReference>
<keyword evidence="1 5" id="KW-0963">Cytoplasm</keyword>
<dbReference type="EMBL" id="MOMC01000034">
    <property type="protein sequence ID" value="ONH29226.1"/>
    <property type="molecule type" value="Genomic_DNA"/>
</dbReference>